<evidence type="ECO:0000313" key="2">
    <source>
        <dbReference type="Proteomes" id="UP000587070"/>
    </source>
</evidence>
<organism evidence="1 2">
    <name type="scientific">Rhodocyclus tenuis</name>
    <name type="common">Rhodospirillum tenue</name>
    <dbReference type="NCBI Taxonomy" id="1066"/>
    <lineage>
        <taxon>Bacteria</taxon>
        <taxon>Pseudomonadati</taxon>
        <taxon>Pseudomonadota</taxon>
        <taxon>Betaproteobacteria</taxon>
        <taxon>Rhodocyclales</taxon>
        <taxon>Rhodocyclaceae</taxon>
        <taxon>Rhodocyclus</taxon>
    </lineage>
</organism>
<dbReference type="Proteomes" id="UP000587070">
    <property type="component" value="Unassembled WGS sequence"/>
</dbReference>
<dbReference type="NCBIfam" id="TIGR02913">
    <property type="entry name" value="HAF_rpt"/>
    <property type="match status" value="1"/>
</dbReference>
<proteinExistence type="predicted"/>
<dbReference type="AlphaFoldDB" id="A0A840G7F2"/>
<sequence length="254" mass="27429">MFSQDKDRLEKWHVFRYSKTGGIENLGQLAKNINNLCISADGAVIWGSFFVKDEGSRLFRHTQSGGIQDLGTLGRTSITPYAASADGSVVVGSFLHSTTPERKPIYHAFMYSEAHGFEDLGAMGGESAFARGVSADGAVIVGNVQVPNGSGYAFQYSRRDGAKSLSSVNRKVTFATGVSKQGLIVGTYFASLDFYWQKYRNHVFLYSQSGGFKKLGAMGGTSVGVVRVSPDADQIVGSYTNSTRDSYVYTAAIK</sequence>
<name>A0A840G7F2_RHOTE</name>
<dbReference type="EMBL" id="JACIGE010000007">
    <property type="protein sequence ID" value="MBB4247815.1"/>
    <property type="molecule type" value="Genomic_DNA"/>
</dbReference>
<protein>
    <submittedName>
        <fullName evidence="1">Putative HAF family extracellular repeat protein</fullName>
    </submittedName>
</protein>
<accession>A0A840G7F2</accession>
<dbReference type="OrthoDB" id="6848220at2"/>
<gene>
    <name evidence="1" type="ORF">GGD90_002200</name>
</gene>
<comment type="caution">
    <text evidence="1">The sequence shown here is derived from an EMBL/GenBank/DDBJ whole genome shotgun (WGS) entry which is preliminary data.</text>
</comment>
<reference evidence="1 2" key="1">
    <citation type="submission" date="2020-08" db="EMBL/GenBank/DDBJ databases">
        <title>Genome sequencing of Purple Non-Sulfur Bacteria from various extreme environments.</title>
        <authorList>
            <person name="Mayer M."/>
        </authorList>
    </citation>
    <scope>NUCLEOTIDE SEQUENCE [LARGE SCALE GENOMIC DNA]</scope>
    <source>
        <strain evidence="1 2">2761</strain>
    </source>
</reference>
<keyword evidence="2" id="KW-1185">Reference proteome</keyword>
<dbReference type="InterPro" id="IPR014262">
    <property type="entry name" value="HAF_rpt"/>
</dbReference>
<dbReference type="RefSeq" id="WP_153116777.1">
    <property type="nucleotide sequence ID" value="NZ_JACIGE010000007.1"/>
</dbReference>
<evidence type="ECO:0000313" key="1">
    <source>
        <dbReference type="EMBL" id="MBB4247815.1"/>
    </source>
</evidence>